<keyword evidence="2" id="KW-1185">Reference proteome</keyword>
<dbReference type="EMBL" id="CP114203">
    <property type="protein sequence ID" value="WAU09927.1"/>
    <property type="molecule type" value="Genomic_DNA"/>
</dbReference>
<reference evidence="1 2" key="1">
    <citation type="submission" date="2022-12" db="EMBL/GenBank/DDBJ databases">
        <authorList>
            <person name="Ruckert C."/>
            <person name="Busche T."/>
            <person name="Kalinowski J."/>
            <person name="Wittmann C."/>
        </authorList>
    </citation>
    <scope>NUCLEOTIDE SEQUENCE [LARGE SCALE GENOMIC DNA]</scope>
    <source>
        <strain evidence="1 2">DSM 40276</strain>
    </source>
</reference>
<gene>
    <name evidence="1" type="ORF">STRNI_000956</name>
</gene>
<proteinExistence type="predicted"/>
<evidence type="ECO:0000313" key="1">
    <source>
        <dbReference type="EMBL" id="WAU09927.1"/>
    </source>
</evidence>
<evidence type="ECO:0000313" key="2">
    <source>
        <dbReference type="Proteomes" id="UP001210169"/>
    </source>
</evidence>
<accession>A0ABY7JID9</accession>
<dbReference type="Proteomes" id="UP001210169">
    <property type="component" value="Chromosome"/>
</dbReference>
<organism evidence="1 2">
    <name type="scientific">Streptomyces nigrescens</name>
    <dbReference type="NCBI Taxonomy" id="1920"/>
    <lineage>
        <taxon>Bacteria</taxon>
        <taxon>Bacillati</taxon>
        <taxon>Actinomycetota</taxon>
        <taxon>Actinomycetes</taxon>
        <taxon>Kitasatosporales</taxon>
        <taxon>Streptomycetaceae</taxon>
        <taxon>Streptomyces</taxon>
    </lineage>
</organism>
<sequence>MSIAGEVDLAGQPAAGASESAVFEPPLAAVCWWARTIVEPIATSQSTSACAERTGGVRA</sequence>
<protein>
    <submittedName>
        <fullName evidence="1">Uncharacterized protein</fullName>
    </submittedName>
</protein>
<name>A0ABY7JID9_STRNI</name>